<evidence type="ECO:0000313" key="1">
    <source>
        <dbReference type="EMBL" id="RPA74239.1"/>
    </source>
</evidence>
<dbReference type="AlphaFoldDB" id="A0A3N4HK90"/>
<proteinExistence type="predicted"/>
<evidence type="ECO:0000313" key="2">
    <source>
        <dbReference type="Proteomes" id="UP000275078"/>
    </source>
</evidence>
<organism evidence="1 2">
    <name type="scientific">Ascobolus immersus RN42</name>
    <dbReference type="NCBI Taxonomy" id="1160509"/>
    <lineage>
        <taxon>Eukaryota</taxon>
        <taxon>Fungi</taxon>
        <taxon>Dikarya</taxon>
        <taxon>Ascomycota</taxon>
        <taxon>Pezizomycotina</taxon>
        <taxon>Pezizomycetes</taxon>
        <taxon>Pezizales</taxon>
        <taxon>Ascobolaceae</taxon>
        <taxon>Ascobolus</taxon>
    </lineage>
</organism>
<accession>A0A3N4HK90</accession>
<keyword evidence="2" id="KW-1185">Reference proteome</keyword>
<gene>
    <name evidence="1" type="ORF">BJ508DRAFT_313063</name>
</gene>
<dbReference type="Proteomes" id="UP000275078">
    <property type="component" value="Unassembled WGS sequence"/>
</dbReference>
<sequence length="319" mass="36032">MATITAHSRCQADTYSIDDVKAQVWERLLGENLHLWNTLPPPNANNEVDRHVQAFLDKYTPLTNDSAPHIEVKAIWDEGRQGDEAAEGGNTGLSETLCRRKDVLQAKLYINRDEGREELTRWASLAPKERMVFWLGRMKCRKMLADYSNTAWDPIRQSIDDKAAAEAKRMYHLIREALGLESITEIDEKSEDPELVRYRESLANFKERYLTEMEEKMLDELTYFGRGQVPVAGGESDGDFGVASVVELQYTPLNSTFTPAGRNAVVQKAGPSPPNKTPILSSILARWYCYIDPDIPMLRLGISLVKLSVIIYHAASSLQ</sequence>
<reference evidence="1 2" key="1">
    <citation type="journal article" date="2018" name="Nat. Ecol. Evol.">
        <title>Pezizomycetes genomes reveal the molecular basis of ectomycorrhizal truffle lifestyle.</title>
        <authorList>
            <person name="Murat C."/>
            <person name="Payen T."/>
            <person name="Noel B."/>
            <person name="Kuo A."/>
            <person name="Morin E."/>
            <person name="Chen J."/>
            <person name="Kohler A."/>
            <person name="Krizsan K."/>
            <person name="Balestrini R."/>
            <person name="Da Silva C."/>
            <person name="Montanini B."/>
            <person name="Hainaut M."/>
            <person name="Levati E."/>
            <person name="Barry K.W."/>
            <person name="Belfiori B."/>
            <person name="Cichocki N."/>
            <person name="Clum A."/>
            <person name="Dockter R.B."/>
            <person name="Fauchery L."/>
            <person name="Guy J."/>
            <person name="Iotti M."/>
            <person name="Le Tacon F."/>
            <person name="Lindquist E.A."/>
            <person name="Lipzen A."/>
            <person name="Malagnac F."/>
            <person name="Mello A."/>
            <person name="Molinier V."/>
            <person name="Miyauchi S."/>
            <person name="Poulain J."/>
            <person name="Riccioni C."/>
            <person name="Rubini A."/>
            <person name="Sitrit Y."/>
            <person name="Splivallo R."/>
            <person name="Traeger S."/>
            <person name="Wang M."/>
            <person name="Zifcakova L."/>
            <person name="Wipf D."/>
            <person name="Zambonelli A."/>
            <person name="Paolocci F."/>
            <person name="Nowrousian M."/>
            <person name="Ottonello S."/>
            <person name="Baldrian P."/>
            <person name="Spatafora J.W."/>
            <person name="Henrissat B."/>
            <person name="Nagy L.G."/>
            <person name="Aury J.M."/>
            <person name="Wincker P."/>
            <person name="Grigoriev I.V."/>
            <person name="Bonfante P."/>
            <person name="Martin F.M."/>
        </authorList>
    </citation>
    <scope>NUCLEOTIDE SEQUENCE [LARGE SCALE GENOMIC DNA]</scope>
    <source>
        <strain evidence="1 2">RN42</strain>
    </source>
</reference>
<name>A0A3N4HK90_ASCIM</name>
<protein>
    <submittedName>
        <fullName evidence="1">Uncharacterized protein</fullName>
    </submittedName>
</protein>
<dbReference type="EMBL" id="ML119796">
    <property type="protein sequence ID" value="RPA74239.1"/>
    <property type="molecule type" value="Genomic_DNA"/>
</dbReference>